<dbReference type="Gene3D" id="1.20.120.450">
    <property type="entry name" value="dinb family like domain"/>
    <property type="match status" value="1"/>
</dbReference>
<comment type="caution">
    <text evidence="1">The sequence shown here is derived from an EMBL/GenBank/DDBJ whole genome shotgun (WGS) entry which is preliminary data.</text>
</comment>
<dbReference type="Pfam" id="PF09351">
    <property type="entry name" value="DUF1993"/>
    <property type="match status" value="1"/>
</dbReference>
<dbReference type="Proteomes" id="UP001174691">
    <property type="component" value="Unassembled WGS sequence"/>
</dbReference>
<dbReference type="InterPro" id="IPR018531">
    <property type="entry name" value="DUF1993"/>
</dbReference>
<dbReference type="PANTHER" id="PTHR36922">
    <property type="entry name" value="BLL2446 PROTEIN"/>
    <property type="match status" value="1"/>
</dbReference>
<dbReference type="SUPFAM" id="SSF109854">
    <property type="entry name" value="DinB/YfiT-like putative metalloenzymes"/>
    <property type="match status" value="1"/>
</dbReference>
<keyword evidence="2" id="KW-1185">Reference proteome</keyword>
<evidence type="ECO:0000313" key="1">
    <source>
        <dbReference type="EMBL" id="KAJ9160726.1"/>
    </source>
</evidence>
<accession>A0AA38S9P8</accession>
<sequence>MPAITAFDVSIDLFLRGLRSLKGMLAKAYSHRTDATEVAAKVPENVTFNVQCCVNLAIGGLGLLTATQQESPVWSNDDKSLEKVIASVDQTIALLEGGAKPADLDDVEGRTLEVTYGNGQTAMWGGREYILGYGIPNFMFHLCMVYSNLQSHGVEVGKMDYLLPFMAGMAPNP</sequence>
<proteinExistence type="predicted"/>
<organism evidence="1 2">
    <name type="scientific">Coniochaeta hoffmannii</name>
    <dbReference type="NCBI Taxonomy" id="91930"/>
    <lineage>
        <taxon>Eukaryota</taxon>
        <taxon>Fungi</taxon>
        <taxon>Dikarya</taxon>
        <taxon>Ascomycota</taxon>
        <taxon>Pezizomycotina</taxon>
        <taxon>Sordariomycetes</taxon>
        <taxon>Sordariomycetidae</taxon>
        <taxon>Coniochaetales</taxon>
        <taxon>Coniochaetaceae</taxon>
        <taxon>Coniochaeta</taxon>
    </lineage>
</organism>
<evidence type="ECO:0008006" key="3">
    <source>
        <dbReference type="Google" id="ProtNLM"/>
    </source>
</evidence>
<dbReference type="PANTHER" id="PTHR36922:SF1">
    <property type="entry name" value="DUF1993 DOMAIN-CONTAINING PROTEIN"/>
    <property type="match status" value="1"/>
</dbReference>
<gene>
    <name evidence="1" type="ORF">NKR19_g3040</name>
</gene>
<dbReference type="EMBL" id="JANBVN010000032">
    <property type="protein sequence ID" value="KAJ9160726.1"/>
    <property type="molecule type" value="Genomic_DNA"/>
</dbReference>
<evidence type="ECO:0000313" key="2">
    <source>
        <dbReference type="Proteomes" id="UP001174691"/>
    </source>
</evidence>
<dbReference type="AlphaFoldDB" id="A0AA38S9P8"/>
<reference evidence="1" key="1">
    <citation type="submission" date="2022-07" db="EMBL/GenBank/DDBJ databases">
        <title>Fungi with potential for degradation of polypropylene.</title>
        <authorList>
            <person name="Gostincar C."/>
        </authorList>
    </citation>
    <scope>NUCLEOTIDE SEQUENCE</scope>
    <source>
        <strain evidence="1">EXF-13287</strain>
    </source>
</reference>
<dbReference type="InterPro" id="IPR034660">
    <property type="entry name" value="DinB/YfiT-like"/>
</dbReference>
<protein>
    <recommendedName>
        <fullName evidence="3">DUF1993 domain-containing protein</fullName>
    </recommendedName>
</protein>
<name>A0AA38S9P8_9PEZI</name>